<dbReference type="EMBL" id="CCAG010006261">
    <property type="status" value="NOT_ANNOTATED_CDS"/>
    <property type="molecule type" value="Genomic_DNA"/>
</dbReference>
<feature type="chain" id="PRO_5008408213" description="Secreted protein" evidence="1">
    <location>
        <begin position="27"/>
        <end position="81"/>
    </location>
</feature>
<keyword evidence="1" id="KW-0732">Signal</keyword>
<evidence type="ECO:0000313" key="2">
    <source>
        <dbReference type="EnsemblMetazoa" id="GMOY012228-PA"/>
    </source>
</evidence>
<protein>
    <recommendedName>
        <fullName evidence="4">Secreted protein</fullName>
    </recommendedName>
</protein>
<dbReference type="AlphaFoldDB" id="A0A1B0GFV5"/>
<name>A0A1B0GFV5_GLOMM</name>
<keyword evidence="3" id="KW-1185">Reference proteome</keyword>
<organism evidence="2 3">
    <name type="scientific">Glossina morsitans morsitans</name>
    <name type="common">Savannah tsetse fly</name>
    <dbReference type="NCBI Taxonomy" id="37546"/>
    <lineage>
        <taxon>Eukaryota</taxon>
        <taxon>Metazoa</taxon>
        <taxon>Ecdysozoa</taxon>
        <taxon>Arthropoda</taxon>
        <taxon>Hexapoda</taxon>
        <taxon>Insecta</taxon>
        <taxon>Pterygota</taxon>
        <taxon>Neoptera</taxon>
        <taxon>Endopterygota</taxon>
        <taxon>Diptera</taxon>
        <taxon>Brachycera</taxon>
        <taxon>Muscomorpha</taxon>
        <taxon>Hippoboscoidea</taxon>
        <taxon>Glossinidae</taxon>
        <taxon>Glossina</taxon>
    </lineage>
</organism>
<dbReference type="EnsemblMetazoa" id="GMOY012228-RA">
    <property type="protein sequence ID" value="GMOY012228-PA"/>
    <property type="gene ID" value="GMOY012228"/>
</dbReference>
<dbReference type="Proteomes" id="UP000092444">
    <property type="component" value="Unassembled WGS sequence"/>
</dbReference>
<proteinExistence type="predicted"/>
<reference evidence="2" key="1">
    <citation type="submission" date="2020-05" db="UniProtKB">
        <authorList>
            <consortium name="EnsemblMetazoa"/>
        </authorList>
    </citation>
    <scope>IDENTIFICATION</scope>
    <source>
        <strain evidence="2">Yale</strain>
    </source>
</reference>
<evidence type="ECO:0008006" key="4">
    <source>
        <dbReference type="Google" id="ProtNLM"/>
    </source>
</evidence>
<accession>A0A1B0GFV5</accession>
<feature type="signal peptide" evidence="1">
    <location>
        <begin position="1"/>
        <end position="26"/>
    </location>
</feature>
<sequence>MRQLPIRYTLALLFYFLLSHLLQTLAHSLARPIGNLSPVRLIGLNQSSSEKWPLVNSQRAKTKQKPSKKRRQLQMAFVIPI</sequence>
<evidence type="ECO:0000256" key="1">
    <source>
        <dbReference type="SAM" id="SignalP"/>
    </source>
</evidence>
<dbReference type="VEuPathDB" id="VectorBase:GMOY012228"/>
<evidence type="ECO:0000313" key="3">
    <source>
        <dbReference type="Proteomes" id="UP000092444"/>
    </source>
</evidence>